<evidence type="ECO:0000259" key="17">
    <source>
        <dbReference type="Pfam" id="PF00905"/>
    </source>
</evidence>
<feature type="transmembrane region" description="Helical" evidence="16">
    <location>
        <begin position="31"/>
        <end position="53"/>
    </location>
</feature>
<dbReference type="FunFam" id="1.10.3810.10:FF:000001">
    <property type="entry name" value="Penicillin-binding protein 1A"/>
    <property type="match status" value="1"/>
</dbReference>
<dbReference type="Gene3D" id="3.40.710.10">
    <property type="entry name" value="DD-peptidase/beta-lactamase superfamily"/>
    <property type="match status" value="1"/>
</dbReference>
<keyword evidence="16" id="KW-1133">Transmembrane helix</keyword>
<proteinExistence type="inferred from homology"/>
<keyword evidence="16" id="KW-0812">Transmembrane</keyword>
<dbReference type="Proteomes" id="UP000460561">
    <property type="component" value="Unassembled WGS sequence"/>
</dbReference>
<dbReference type="PANTHER" id="PTHR32282">
    <property type="entry name" value="BINDING PROTEIN TRANSPEPTIDASE, PUTATIVE-RELATED"/>
    <property type="match status" value="1"/>
</dbReference>
<evidence type="ECO:0000256" key="10">
    <source>
        <dbReference type="ARBA" id="ARBA00022984"/>
    </source>
</evidence>
<comment type="similarity">
    <text evidence="3">In the N-terminal section; belongs to the glycosyltransferase 51 family.</text>
</comment>
<feature type="domain" description="Penicillin-binding protein transpeptidase" evidence="17">
    <location>
        <begin position="341"/>
        <end position="596"/>
    </location>
</feature>
<keyword evidence="11" id="KW-0511">Multifunctional enzyme</keyword>
<evidence type="ECO:0000256" key="11">
    <source>
        <dbReference type="ARBA" id="ARBA00023268"/>
    </source>
</evidence>
<name>A0A845AAA3_9SPHN</name>
<dbReference type="InterPro" id="IPR023346">
    <property type="entry name" value="Lysozyme-like_dom_sf"/>
</dbReference>
<evidence type="ECO:0000256" key="6">
    <source>
        <dbReference type="ARBA" id="ARBA00022676"/>
    </source>
</evidence>
<keyword evidence="9" id="KW-0133">Cell shape</keyword>
<keyword evidence="12" id="KW-0961">Cell wall biogenesis/degradation</keyword>
<comment type="pathway">
    <text evidence="1">Cell wall biogenesis; peptidoglycan biosynthesis.</text>
</comment>
<protein>
    <submittedName>
        <fullName evidence="19">PBP1A family penicillin-binding protein</fullName>
    </submittedName>
</protein>
<keyword evidence="8" id="KW-0378">Hydrolase</keyword>
<evidence type="ECO:0000256" key="1">
    <source>
        <dbReference type="ARBA" id="ARBA00004752"/>
    </source>
</evidence>
<keyword evidence="10" id="KW-0573">Peptidoglycan synthesis</keyword>
<dbReference type="AlphaFoldDB" id="A0A845AAA3"/>
<keyword evidence="5" id="KW-0645">Protease</keyword>
<dbReference type="InterPro" id="IPR001264">
    <property type="entry name" value="Glyco_trans_51"/>
</dbReference>
<keyword evidence="6" id="KW-0328">Glycosyltransferase</keyword>
<dbReference type="Gene3D" id="1.10.3810.10">
    <property type="entry name" value="Biosynthetic peptidoglycan transglycosylase-like"/>
    <property type="match status" value="1"/>
</dbReference>
<dbReference type="InterPro" id="IPR001460">
    <property type="entry name" value="PCN-bd_Tpept"/>
</dbReference>
<evidence type="ECO:0000256" key="14">
    <source>
        <dbReference type="ARBA" id="ARBA00049902"/>
    </source>
</evidence>
<keyword evidence="20" id="KW-1185">Reference proteome</keyword>
<organism evidence="19 20">
    <name type="scientific">Altericroceibacterium indicum</name>
    <dbReference type="NCBI Taxonomy" id="374177"/>
    <lineage>
        <taxon>Bacteria</taxon>
        <taxon>Pseudomonadati</taxon>
        <taxon>Pseudomonadota</taxon>
        <taxon>Alphaproteobacteria</taxon>
        <taxon>Sphingomonadales</taxon>
        <taxon>Erythrobacteraceae</taxon>
        <taxon>Altericroceibacterium</taxon>
    </lineage>
</organism>
<dbReference type="PANTHER" id="PTHR32282:SF33">
    <property type="entry name" value="PEPTIDOGLYCAN GLYCOSYLTRANSFERASE"/>
    <property type="match status" value="1"/>
</dbReference>
<dbReference type="RefSeq" id="WP_160739403.1">
    <property type="nucleotide sequence ID" value="NZ_WTYQ01000003.1"/>
</dbReference>
<dbReference type="InterPro" id="IPR036950">
    <property type="entry name" value="PBP_transglycosylase"/>
</dbReference>
<feature type="domain" description="Glycosyl transferase family 51" evidence="18">
    <location>
        <begin position="84"/>
        <end position="253"/>
    </location>
</feature>
<evidence type="ECO:0000256" key="5">
    <source>
        <dbReference type="ARBA" id="ARBA00022670"/>
    </source>
</evidence>
<comment type="caution">
    <text evidence="19">The sequence shown here is derived from an EMBL/GenBank/DDBJ whole genome shotgun (WGS) entry which is preliminary data.</text>
</comment>
<evidence type="ECO:0000256" key="3">
    <source>
        <dbReference type="ARBA" id="ARBA00007739"/>
    </source>
</evidence>
<dbReference type="NCBIfam" id="TIGR02074">
    <property type="entry name" value="PBP_1a_fam"/>
    <property type="match status" value="1"/>
</dbReference>
<dbReference type="InterPro" id="IPR012338">
    <property type="entry name" value="Beta-lactam/transpept-like"/>
</dbReference>
<dbReference type="GO" id="GO:0008658">
    <property type="term" value="F:penicillin binding"/>
    <property type="evidence" value="ECO:0007669"/>
    <property type="project" value="InterPro"/>
</dbReference>
<reference evidence="19 20" key="1">
    <citation type="submission" date="2019-12" db="EMBL/GenBank/DDBJ databases">
        <title>Genomic-based taxomic classification of the family Erythrobacteraceae.</title>
        <authorList>
            <person name="Xu L."/>
        </authorList>
    </citation>
    <scope>NUCLEOTIDE SEQUENCE [LARGE SCALE GENOMIC DNA]</scope>
    <source>
        <strain evidence="19 20">DSM 18604</strain>
    </source>
</reference>
<dbReference type="SUPFAM" id="SSF53955">
    <property type="entry name" value="Lysozyme-like"/>
    <property type="match status" value="1"/>
</dbReference>
<evidence type="ECO:0000256" key="12">
    <source>
        <dbReference type="ARBA" id="ARBA00023316"/>
    </source>
</evidence>
<comment type="similarity">
    <text evidence="2">In the C-terminal section; belongs to the transpeptidase family.</text>
</comment>
<evidence type="ECO:0000256" key="2">
    <source>
        <dbReference type="ARBA" id="ARBA00007090"/>
    </source>
</evidence>
<comment type="catalytic activity">
    <reaction evidence="13">
        <text>Preferential cleavage: (Ac)2-L-Lys-D-Ala-|-D-Ala. Also transpeptidation of peptidyl-alanyl moieties that are N-acyl substituents of D-alanine.</text>
        <dbReference type="EC" id="3.4.16.4"/>
    </reaction>
</comment>
<evidence type="ECO:0000256" key="15">
    <source>
        <dbReference type="SAM" id="MobiDB-lite"/>
    </source>
</evidence>
<dbReference type="GO" id="GO:0008955">
    <property type="term" value="F:peptidoglycan glycosyltransferase activity"/>
    <property type="evidence" value="ECO:0007669"/>
    <property type="project" value="UniProtKB-EC"/>
</dbReference>
<dbReference type="GO" id="GO:0006508">
    <property type="term" value="P:proteolysis"/>
    <property type="evidence" value="ECO:0007669"/>
    <property type="project" value="UniProtKB-KW"/>
</dbReference>
<evidence type="ECO:0000313" key="20">
    <source>
        <dbReference type="Proteomes" id="UP000460561"/>
    </source>
</evidence>
<dbReference type="Pfam" id="PF00912">
    <property type="entry name" value="Transgly"/>
    <property type="match status" value="1"/>
</dbReference>
<dbReference type="Pfam" id="PF00905">
    <property type="entry name" value="Transpeptidase"/>
    <property type="match status" value="1"/>
</dbReference>
<gene>
    <name evidence="19" type="ORF">GRI39_09110</name>
</gene>
<dbReference type="SUPFAM" id="SSF56601">
    <property type="entry name" value="beta-lactamase/transpeptidase-like"/>
    <property type="match status" value="1"/>
</dbReference>
<keyword evidence="16" id="KW-0472">Membrane</keyword>
<feature type="compositionally biased region" description="Low complexity" evidence="15">
    <location>
        <begin position="704"/>
        <end position="721"/>
    </location>
</feature>
<feature type="region of interest" description="Disordered" evidence="15">
    <location>
        <begin position="638"/>
        <end position="743"/>
    </location>
</feature>
<sequence length="743" mass="80255">MAGSRRDSRTSKKAPDHKAPSGFIGRWFKRLFVAGLIIGVLGALALGTAVYFAERSLPSYSSLMNSQSGQTIVMRARDGTEIVSLGPSYGEWLSSDEIPQVMKDAMVSVEDRRFYSHFGVDPLGLMRAVWVSIRDDHRTSATSTITQQLARNIFLNSNRSMDRKLREAVLAMALEAKFSKEQILELYLNKVYFGGGAYGIDAASRKFFSHSARHLSVGEAAIIAGLVKAPSRYAPSADVNAAVERAKVVLAQMRKYGALGADEAASVNVSAVKLKKDEGGNSIRYFTDWALPQLDTLLSDSDSNEPIQVWTTIDVGMQGAAINAVKSHAPKGAQGALVSLDRDGAVLAMVGGTDYVKSNYNRAVSAMRQPGSAWKLFVYLAALEAGYTPDDRVVDKPTTIGNWSPHNSGGTYAGEIDVRSAFAYSKNTVAAQIGEDVGFNTVASMARRMGITTPISTYPSMVLGTSEVRVIDMARAFAEISDGGESVEPYGITRVETSKGRVLYRREPQRGHQLVPDYVAAGMTDLLQSAVATGTGRAAQIGRPVAGKTGTTNSSKDGWFVGFSSGITTAVWMGRDDAKPVAGLYGGTAPARAFASYMRYAVKDRPVEQFDTDLQLPQWQLEPDDEYFYGNPDEYYFIDDQGNLVEPNGKSKKDELPPGDRQDPLPGDQTPQPQTGGRSGSDDSAPQAASDDFLERATGGSTGSSPQPQQRKPQQRSTTTPAEQMSTKPTRRDPPPEGVIIHN</sequence>
<dbReference type="OrthoDB" id="9766909at2"/>
<accession>A0A845AAA3</accession>
<evidence type="ECO:0000256" key="8">
    <source>
        <dbReference type="ARBA" id="ARBA00022801"/>
    </source>
</evidence>
<evidence type="ECO:0000259" key="18">
    <source>
        <dbReference type="Pfam" id="PF00912"/>
    </source>
</evidence>
<dbReference type="GO" id="GO:0030288">
    <property type="term" value="C:outer membrane-bounded periplasmic space"/>
    <property type="evidence" value="ECO:0007669"/>
    <property type="project" value="TreeGrafter"/>
</dbReference>
<comment type="catalytic activity">
    <reaction evidence="14">
        <text>[GlcNAc-(1-&gt;4)-Mur2Ac(oyl-L-Ala-gamma-D-Glu-L-Lys-D-Ala-D-Ala)](n)-di-trans,octa-cis-undecaprenyl diphosphate + beta-D-GlcNAc-(1-&gt;4)-Mur2Ac(oyl-L-Ala-gamma-D-Glu-L-Lys-D-Ala-D-Ala)-di-trans,octa-cis-undecaprenyl diphosphate = [GlcNAc-(1-&gt;4)-Mur2Ac(oyl-L-Ala-gamma-D-Glu-L-Lys-D-Ala-D-Ala)](n+1)-di-trans,octa-cis-undecaprenyl diphosphate + di-trans,octa-cis-undecaprenyl diphosphate + H(+)</text>
        <dbReference type="Rhea" id="RHEA:23708"/>
        <dbReference type="Rhea" id="RHEA-COMP:9602"/>
        <dbReference type="Rhea" id="RHEA-COMP:9603"/>
        <dbReference type="ChEBI" id="CHEBI:15378"/>
        <dbReference type="ChEBI" id="CHEBI:58405"/>
        <dbReference type="ChEBI" id="CHEBI:60033"/>
        <dbReference type="ChEBI" id="CHEBI:78435"/>
        <dbReference type="EC" id="2.4.99.28"/>
    </reaction>
</comment>
<evidence type="ECO:0000256" key="16">
    <source>
        <dbReference type="SAM" id="Phobius"/>
    </source>
</evidence>
<evidence type="ECO:0000256" key="7">
    <source>
        <dbReference type="ARBA" id="ARBA00022679"/>
    </source>
</evidence>
<feature type="compositionally biased region" description="Basic and acidic residues" evidence="15">
    <location>
        <begin position="649"/>
        <end position="663"/>
    </location>
</feature>
<evidence type="ECO:0000256" key="13">
    <source>
        <dbReference type="ARBA" id="ARBA00034000"/>
    </source>
</evidence>
<feature type="compositionally biased region" description="Low complexity" evidence="15">
    <location>
        <begin position="682"/>
        <end position="691"/>
    </location>
</feature>
<evidence type="ECO:0000313" key="19">
    <source>
        <dbReference type="EMBL" id="MXP26193.1"/>
    </source>
</evidence>
<evidence type="ECO:0000256" key="9">
    <source>
        <dbReference type="ARBA" id="ARBA00022960"/>
    </source>
</evidence>
<dbReference type="GO" id="GO:0008360">
    <property type="term" value="P:regulation of cell shape"/>
    <property type="evidence" value="ECO:0007669"/>
    <property type="project" value="UniProtKB-KW"/>
</dbReference>
<dbReference type="GO" id="GO:0071555">
    <property type="term" value="P:cell wall organization"/>
    <property type="evidence" value="ECO:0007669"/>
    <property type="project" value="UniProtKB-KW"/>
</dbReference>
<keyword evidence="7" id="KW-0808">Transferase</keyword>
<dbReference type="UniPathway" id="UPA00219"/>
<dbReference type="EMBL" id="WTYQ01000003">
    <property type="protein sequence ID" value="MXP26193.1"/>
    <property type="molecule type" value="Genomic_DNA"/>
</dbReference>
<dbReference type="GO" id="GO:0009252">
    <property type="term" value="P:peptidoglycan biosynthetic process"/>
    <property type="evidence" value="ECO:0007669"/>
    <property type="project" value="UniProtKB-UniPathway"/>
</dbReference>
<evidence type="ECO:0000256" key="4">
    <source>
        <dbReference type="ARBA" id="ARBA00022645"/>
    </source>
</evidence>
<dbReference type="InterPro" id="IPR050396">
    <property type="entry name" value="Glycosyltr_51/Transpeptidase"/>
</dbReference>
<keyword evidence="4" id="KW-0121">Carboxypeptidase</keyword>
<dbReference type="GO" id="GO:0009002">
    <property type="term" value="F:serine-type D-Ala-D-Ala carboxypeptidase activity"/>
    <property type="evidence" value="ECO:0007669"/>
    <property type="project" value="UniProtKB-EC"/>
</dbReference>